<evidence type="ECO:0000256" key="6">
    <source>
        <dbReference type="ARBA" id="ARBA00022989"/>
    </source>
</evidence>
<comment type="similarity">
    <text evidence="2">Belongs to the SLC41A transporter family.</text>
</comment>
<dbReference type="Proteomes" id="UP000070529">
    <property type="component" value="Unassembled WGS sequence"/>
</dbReference>
<keyword evidence="6 8" id="KW-1133">Transmembrane helix</keyword>
<keyword evidence="5" id="KW-0460">Magnesium</keyword>
<feature type="transmembrane region" description="Helical" evidence="8">
    <location>
        <begin position="253"/>
        <end position="280"/>
    </location>
</feature>
<evidence type="ECO:0000256" key="7">
    <source>
        <dbReference type="ARBA" id="ARBA00023136"/>
    </source>
</evidence>
<dbReference type="EMBL" id="LNTY01000062">
    <property type="protein sequence ID" value="KXF79674.1"/>
    <property type="molecule type" value="Genomic_DNA"/>
</dbReference>
<comment type="caution">
    <text evidence="10">The sequence shown here is derived from an EMBL/GenBank/DDBJ whole genome shotgun (WGS) entry which is preliminary data.</text>
</comment>
<sequence length="283" mass="30204">MTVMNTLALGNQTQKFETKEIQAAKSAFLLHDEVDRIRLLSVMPLNEAVAVLNTCPLALVRELLDTLAESGETVRSRHLALGLGLISSEAEPNGNYLANSVMTHVRQRIGWIVGLALLGIASGLIISHFEDAISQLVLLAIYLPVVAAAGGNAGSQAATLVVRALAMNEIKPKQWLAVMWKEMRIAVVIALALALVIMLRVVMFSDSAVLPGGFDIYDVAMAIGLALTIQVTLSTTLGGLLPLIARKMKLDPAVLVSPVLASIVDISGMAIYFVTINAWLGLM</sequence>
<keyword evidence="7 8" id="KW-0472">Membrane</keyword>
<evidence type="ECO:0000256" key="4">
    <source>
        <dbReference type="ARBA" id="ARBA00022692"/>
    </source>
</evidence>
<dbReference type="STRING" id="294935.ATN88_15505"/>
<dbReference type="SUPFAM" id="SSF161093">
    <property type="entry name" value="MgtE membrane domain-like"/>
    <property type="match status" value="1"/>
</dbReference>
<dbReference type="InterPro" id="IPR006667">
    <property type="entry name" value="SLC41_membr_dom"/>
</dbReference>
<feature type="transmembrane region" description="Helical" evidence="8">
    <location>
        <begin position="109"/>
        <end position="129"/>
    </location>
</feature>
<accession>A0A135I2N0</accession>
<evidence type="ECO:0000256" key="1">
    <source>
        <dbReference type="ARBA" id="ARBA00004141"/>
    </source>
</evidence>
<feature type="transmembrane region" description="Helical" evidence="8">
    <location>
        <begin position="141"/>
        <end position="165"/>
    </location>
</feature>
<feature type="transmembrane region" description="Helical" evidence="8">
    <location>
        <begin position="216"/>
        <end position="241"/>
    </location>
</feature>
<dbReference type="GO" id="GO:0016020">
    <property type="term" value="C:membrane"/>
    <property type="evidence" value="ECO:0007669"/>
    <property type="project" value="UniProtKB-SubCell"/>
</dbReference>
<reference evidence="10 11" key="1">
    <citation type="submission" date="2015-11" db="EMBL/GenBank/DDBJ databases">
        <title>Genomic Taxonomy of the Vibrionaceae.</title>
        <authorList>
            <person name="Gomez-Gil B."/>
            <person name="Enciso-Ibarra J."/>
        </authorList>
    </citation>
    <scope>NUCLEOTIDE SEQUENCE [LARGE SCALE GENOMIC DNA]</scope>
    <source>
        <strain evidence="10 11">CAIM 912</strain>
    </source>
</reference>
<evidence type="ECO:0000313" key="10">
    <source>
        <dbReference type="EMBL" id="KXF79674.1"/>
    </source>
</evidence>
<dbReference type="PANTHER" id="PTHR41394:SF5">
    <property type="entry name" value="SLC41A_MGTE INTEGRAL MEMBRANE DOMAIN-CONTAINING PROTEIN"/>
    <property type="match status" value="1"/>
</dbReference>
<gene>
    <name evidence="10" type="ORF">ATN88_15505</name>
</gene>
<protein>
    <submittedName>
        <fullName evidence="10">Mg2+ transporter mgtE</fullName>
    </submittedName>
</protein>
<dbReference type="RefSeq" id="WP_067420162.1">
    <property type="nucleotide sequence ID" value="NZ_LNTY01000062.1"/>
</dbReference>
<keyword evidence="3" id="KW-0813">Transport</keyword>
<dbReference type="GO" id="GO:0008324">
    <property type="term" value="F:monoatomic cation transmembrane transporter activity"/>
    <property type="evidence" value="ECO:0007669"/>
    <property type="project" value="InterPro"/>
</dbReference>
<dbReference type="Pfam" id="PF01769">
    <property type="entry name" value="MgtE"/>
    <property type="match status" value="1"/>
</dbReference>
<comment type="subcellular location">
    <subcellularLocation>
        <location evidence="1">Membrane</location>
        <topology evidence="1">Multi-pass membrane protein</topology>
    </subcellularLocation>
</comment>
<proteinExistence type="inferred from homology"/>
<dbReference type="OrthoDB" id="9790355at2"/>
<feature type="domain" description="SLC41A/MgtE integral membrane" evidence="9">
    <location>
        <begin position="143"/>
        <end position="274"/>
    </location>
</feature>
<feature type="transmembrane region" description="Helical" evidence="8">
    <location>
        <begin position="185"/>
        <end position="204"/>
    </location>
</feature>
<evidence type="ECO:0000259" key="9">
    <source>
        <dbReference type="Pfam" id="PF01769"/>
    </source>
</evidence>
<evidence type="ECO:0000256" key="8">
    <source>
        <dbReference type="SAM" id="Phobius"/>
    </source>
</evidence>
<dbReference type="PANTHER" id="PTHR41394">
    <property type="entry name" value="MAGNESIUM TRANSPORTER MGTE"/>
    <property type="match status" value="1"/>
</dbReference>
<keyword evidence="11" id="KW-1185">Reference proteome</keyword>
<organism evidence="10 11">
    <name type="scientific">Enterovibrio coralii</name>
    <dbReference type="NCBI Taxonomy" id="294935"/>
    <lineage>
        <taxon>Bacteria</taxon>
        <taxon>Pseudomonadati</taxon>
        <taxon>Pseudomonadota</taxon>
        <taxon>Gammaproteobacteria</taxon>
        <taxon>Vibrionales</taxon>
        <taxon>Vibrionaceae</taxon>
        <taxon>Enterovibrio</taxon>
    </lineage>
</organism>
<evidence type="ECO:0000313" key="11">
    <source>
        <dbReference type="Proteomes" id="UP000070529"/>
    </source>
</evidence>
<dbReference type="AlphaFoldDB" id="A0A135I2N0"/>
<name>A0A135I2N0_9GAMM</name>
<evidence type="ECO:0000256" key="5">
    <source>
        <dbReference type="ARBA" id="ARBA00022842"/>
    </source>
</evidence>
<evidence type="ECO:0000256" key="3">
    <source>
        <dbReference type="ARBA" id="ARBA00022448"/>
    </source>
</evidence>
<keyword evidence="4 8" id="KW-0812">Transmembrane</keyword>
<dbReference type="Gene3D" id="1.10.357.20">
    <property type="entry name" value="SLC41 divalent cation transporters, integral membrane domain"/>
    <property type="match status" value="1"/>
</dbReference>
<evidence type="ECO:0000256" key="2">
    <source>
        <dbReference type="ARBA" id="ARBA00009749"/>
    </source>
</evidence>
<dbReference type="InterPro" id="IPR036739">
    <property type="entry name" value="SLC41_membr_dom_sf"/>
</dbReference>